<keyword evidence="10" id="KW-0732">Signal</keyword>
<protein>
    <recommendedName>
        <fullName evidence="5 9">Alpha-acetolactate decarboxylase</fullName>
        <ecNumber evidence="4 9">4.1.1.5</ecNumber>
    </recommendedName>
</protein>
<dbReference type="Gene3D" id="3.30.1330.80">
    <property type="entry name" value="Hypothetical protein, similar to alpha- acetolactate decarboxylase, domain 2"/>
    <property type="match status" value="2"/>
</dbReference>
<evidence type="ECO:0000256" key="6">
    <source>
        <dbReference type="ARBA" id="ARBA00022793"/>
    </source>
</evidence>
<dbReference type="Proteomes" id="UP000637632">
    <property type="component" value="Unassembled WGS sequence"/>
</dbReference>
<dbReference type="EMBL" id="JACOFT010000003">
    <property type="protein sequence ID" value="MBC3812089.1"/>
    <property type="molecule type" value="Genomic_DNA"/>
</dbReference>
<dbReference type="PANTHER" id="PTHR35524:SF1">
    <property type="entry name" value="ALPHA-ACETOLACTATE DECARBOXYLASE"/>
    <property type="match status" value="1"/>
</dbReference>
<dbReference type="PANTHER" id="PTHR35524">
    <property type="entry name" value="ALPHA-ACETOLACTATE DECARBOXYLASE"/>
    <property type="match status" value="1"/>
</dbReference>
<dbReference type="EC" id="4.1.1.5" evidence="4 9"/>
<evidence type="ECO:0000256" key="4">
    <source>
        <dbReference type="ARBA" id="ARBA00013204"/>
    </source>
</evidence>
<accession>A0ABR6XGS9</accession>
<gene>
    <name evidence="11" type="primary">budA</name>
    <name evidence="11" type="ORF">H8K26_11590</name>
</gene>
<dbReference type="GO" id="GO:0047605">
    <property type="term" value="F:acetolactate decarboxylase activity"/>
    <property type="evidence" value="ECO:0007669"/>
    <property type="project" value="UniProtKB-EC"/>
</dbReference>
<evidence type="ECO:0000256" key="10">
    <source>
        <dbReference type="SAM" id="SignalP"/>
    </source>
</evidence>
<evidence type="ECO:0000256" key="3">
    <source>
        <dbReference type="ARBA" id="ARBA00007106"/>
    </source>
</evidence>
<feature type="chain" id="PRO_5046343774" description="Alpha-acetolactate decarboxylase" evidence="10">
    <location>
        <begin position="23"/>
        <end position="259"/>
    </location>
</feature>
<evidence type="ECO:0000313" key="11">
    <source>
        <dbReference type="EMBL" id="MBC3812089.1"/>
    </source>
</evidence>
<comment type="caution">
    <text evidence="11">The sequence shown here is derived from an EMBL/GenBank/DDBJ whole genome shotgun (WGS) entry which is preliminary data.</text>
</comment>
<reference evidence="11 12" key="1">
    <citation type="submission" date="2020-08" db="EMBL/GenBank/DDBJ databases">
        <title>Novel species isolated from subtropical streams in China.</title>
        <authorList>
            <person name="Lu H."/>
        </authorList>
    </citation>
    <scope>NUCLEOTIDE SEQUENCE [LARGE SCALE GENOMIC DNA]</scope>
    <source>
        <strain evidence="11 12">CCTCC AB 2015119</strain>
    </source>
</reference>
<name>A0ABR6XGS9_9BURK</name>
<dbReference type="PIRSF" id="PIRSF001332">
    <property type="entry name" value="Acetolac_decarb"/>
    <property type="match status" value="1"/>
</dbReference>
<evidence type="ECO:0000256" key="8">
    <source>
        <dbReference type="ARBA" id="ARBA00023239"/>
    </source>
</evidence>
<comment type="pathway">
    <text evidence="2 9">Polyol metabolism; (R,R)-butane-2,3-diol biosynthesis; (R,R)-butane-2,3-diol from pyruvate: step 2/3.</text>
</comment>
<comment type="similarity">
    <text evidence="3 9">Belongs to the alpha-acetolactate decarboxylase family.</text>
</comment>
<keyword evidence="6 9" id="KW-0210">Decarboxylase</keyword>
<keyword evidence="7 9" id="KW-0005">Acetoin biosynthesis</keyword>
<dbReference type="NCBIfam" id="TIGR01252">
    <property type="entry name" value="acetolac_decarb"/>
    <property type="match status" value="1"/>
</dbReference>
<dbReference type="RefSeq" id="WP_190479641.1">
    <property type="nucleotide sequence ID" value="NZ_JACOFT010000003.1"/>
</dbReference>
<dbReference type="Pfam" id="PF03306">
    <property type="entry name" value="AAL_decarboxy"/>
    <property type="match status" value="1"/>
</dbReference>
<evidence type="ECO:0000256" key="9">
    <source>
        <dbReference type="PIRNR" id="PIRNR001332"/>
    </source>
</evidence>
<dbReference type="SUPFAM" id="SSF117856">
    <property type="entry name" value="AF0104/ALDC/Ptd012-like"/>
    <property type="match status" value="1"/>
</dbReference>
<evidence type="ECO:0000256" key="1">
    <source>
        <dbReference type="ARBA" id="ARBA00001784"/>
    </source>
</evidence>
<sequence>MPLRLLRPLVLALLFSSSVTYAADARLFQYSTIDALLAGAYDGNISVAELARHGDFGIGTYNRVDGEMILIDGVFYKAKGNGKVEIVPPQELSPLAIVTNFQPTKEISLAGVATLAELEAQLDASLINKNAFYAIRVQGNFAEMTTRAIDPQKKPYKPLAEVTKTQSVFKLGSTSGQLIGFRSPAFVKGFNVPGYHWHYLSDDVSHGGHVLSLQLTAGKVKIATISKVELQVPDTEGFIHADQSKDRAQELHAVEKIRE</sequence>
<dbReference type="CDD" id="cd17299">
    <property type="entry name" value="acetolactate_decarboxylase"/>
    <property type="match status" value="1"/>
</dbReference>
<evidence type="ECO:0000313" key="12">
    <source>
        <dbReference type="Proteomes" id="UP000637632"/>
    </source>
</evidence>
<evidence type="ECO:0000256" key="2">
    <source>
        <dbReference type="ARBA" id="ARBA00005170"/>
    </source>
</evidence>
<proteinExistence type="inferred from homology"/>
<comment type="catalytic activity">
    <reaction evidence="1 9">
        <text>(2S)-2-acetolactate + H(+) = (R)-acetoin + CO2</text>
        <dbReference type="Rhea" id="RHEA:21580"/>
        <dbReference type="ChEBI" id="CHEBI:15378"/>
        <dbReference type="ChEBI" id="CHEBI:15686"/>
        <dbReference type="ChEBI" id="CHEBI:16526"/>
        <dbReference type="ChEBI" id="CHEBI:58476"/>
        <dbReference type="EC" id="4.1.1.5"/>
    </reaction>
</comment>
<evidence type="ECO:0000256" key="5">
    <source>
        <dbReference type="ARBA" id="ARBA00020164"/>
    </source>
</evidence>
<evidence type="ECO:0000256" key="7">
    <source>
        <dbReference type="ARBA" id="ARBA00023061"/>
    </source>
</evidence>
<dbReference type="InterPro" id="IPR005128">
    <property type="entry name" value="Acetolactate_a_deCO2ase"/>
</dbReference>
<organism evidence="11 12">
    <name type="scientific">Undibacterium aquatile</name>
    <dbReference type="NCBI Taxonomy" id="1537398"/>
    <lineage>
        <taxon>Bacteria</taxon>
        <taxon>Pseudomonadati</taxon>
        <taxon>Pseudomonadota</taxon>
        <taxon>Betaproteobacteria</taxon>
        <taxon>Burkholderiales</taxon>
        <taxon>Oxalobacteraceae</taxon>
        <taxon>Undibacterium</taxon>
    </lineage>
</organism>
<feature type="signal peptide" evidence="10">
    <location>
        <begin position="1"/>
        <end position="22"/>
    </location>
</feature>
<keyword evidence="12" id="KW-1185">Reference proteome</keyword>
<keyword evidence="8 9" id="KW-0456">Lyase</keyword>